<name>A0A538SI01_UNCEI</name>
<sequence>MVPARLDWRFLLAEPEPDRVAYAGRPDERLLASLRLLCPTVDVLGSTGGTHQGDADLYGLVLAREPSERDLALAAGRVRPGGTLVVEARGPVGALTRTAGHEPPGRIARHLVGVGFEEVRSFWMWPDFERCTRIIPLDDPAAVQHAFAHSRHGAGLRLGAWMAHRLVGMDRIWDRIASSVCIVGRRAAHPAAPSLHAANEASPGPNGTGAPYSSIVHGLLGRRWTELGLDRSFPSRSPSFVVLTPRFRNSSHVIFMLLPEAGSGLVAKVCRQRGPCEKLDLEARNLLAIQARLGGLESIPRPVAFDSGEDHMILLQTTLPGRAMDRATVRRRGPQCCESVLGWLIDVQAATRSTAGPDGFDRLIGGDLSHLQALFPAERDLLERTRSLVAPLSEMSFPLVLEHGDLSHPNLLVGPGDRVGVIDWEQAELRGMPAVDLFFFLGYVGRAMGEARSTDEALRAVDQAFFGRRSWARSYVLRYAERLGLPRETLTPLFISCWARQVAGLARKVASCEDPGSPGPAFLDWLHSNWRFAAWRHAVEQSSRLDWDN</sequence>
<dbReference type="Pfam" id="PF01636">
    <property type="entry name" value="APH"/>
    <property type="match status" value="1"/>
</dbReference>
<dbReference type="SUPFAM" id="SSF56112">
    <property type="entry name" value="Protein kinase-like (PK-like)"/>
    <property type="match status" value="1"/>
</dbReference>
<evidence type="ECO:0000259" key="1">
    <source>
        <dbReference type="Pfam" id="PF01636"/>
    </source>
</evidence>
<reference evidence="2 3" key="1">
    <citation type="journal article" date="2019" name="Nat. Microbiol.">
        <title>Mediterranean grassland soil C-N compound turnover is dependent on rainfall and depth, and is mediated by genomically divergent microorganisms.</title>
        <authorList>
            <person name="Diamond S."/>
            <person name="Andeer P.F."/>
            <person name="Li Z."/>
            <person name="Crits-Christoph A."/>
            <person name="Burstein D."/>
            <person name="Anantharaman K."/>
            <person name="Lane K.R."/>
            <person name="Thomas B.C."/>
            <person name="Pan C."/>
            <person name="Northen T.R."/>
            <person name="Banfield J.F."/>
        </authorList>
    </citation>
    <scope>NUCLEOTIDE SEQUENCE [LARGE SCALE GENOMIC DNA]</scope>
    <source>
        <strain evidence="2">WS_3</strain>
    </source>
</reference>
<gene>
    <name evidence="2" type="ORF">E6K73_06855</name>
</gene>
<dbReference type="Proteomes" id="UP000320184">
    <property type="component" value="Unassembled WGS sequence"/>
</dbReference>
<comment type="caution">
    <text evidence="2">The sequence shown here is derived from an EMBL/GenBank/DDBJ whole genome shotgun (WGS) entry which is preliminary data.</text>
</comment>
<protein>
    <submittedName>
        <fullName evidence="2">Aminoglycoside phosphotransferase family protein</fullName>
    </submittedName>
</protein>
<accession>A0A538SI01</accession>
<organism evidence="2 3">
    <name type="scientific">Eiseniibacteriota bacterium</name>
    <dbReference type="NCBI Taxonomy" id="2212470"/>
    <lineage>
        <taxon>Bacteria</taxon>
        <taxon>Candidatus Eiseniibacteriota</taxon>
    </lineage>
</organism>
<keyword evidence="2" id="KW-0808">Transferase</keyword>
<evidence type="ECO:0000313" key="2">
    <source>
        <dbReference type="EMBL" id="TMQ51004.1"/>
    </source>
</evidence>
<feature type="domain" description="Aminoglycoside phosphotransferase" evidence="1">
    <location>
        <begin position="263"/>
        <end position="470"/>
    </location>
</feature>
<evidence type="ECO:0000313" key="3">
    <source>
        <dbReference type="Proteomes" id="UP000320184"/>
    </source>
</evidence>
<dbReference type="InterPro" id="IPR011009">
    <property type="entry name" value="Kinase-like_dom_sf"/>
</dbReference>
<proteinExistence type="predicted"/>
<dbReference type="Gene3D" id="3.90.1200.10">
    <property type="match status" value="1"/>
</dbReference>
<dbReference type="EMBL" id="VBOT01000084">
    <property type="protein sequence ID" value="TMQ51004.1"/>
    <property type="molecule type" value="Genomic_DNA"/>
</dbReference>
<dbReference type="AlphaFoldDB" id="A0A538SI01"/>
<dbReference type="InterPro" id="IPR002575">
    <property type="entry name" value="Aminoglycoside_PTrfase"/>
</dbReference>
<dbReference type="GO" id="GO:0016740">
    <property type="term" value="F:transferase activity"/>
    <property type="evidence" value="ECO:0007669"/>
    <property type="project" value="UniProtKB-KW"/>
</dbReference>